<keyword evidence="9" id="KW-1185">Reference proteome</keyword>
<proteinExistence type="predicted"/>
<dbReference type="GO" id="GO:0043495">
    <property type="term" value="F:protein-membrane adaptor activity"/>
    <property type="evidence" value="ECO:0007669"/>
    <property type="project" value="TreeGrafter"/>
</dbReference>
<feature type="domain" description="SUN" evidence="7">
    <location>
        <begin position="371"/>
        <end position="569"/>
    </location>
</feature>
<dbReference type="PANTHER" id="PTHR12911:SF8">
    <property type="entry name" value="KLAROID PROTEIN-RELATED"/>
    <property type="match status" value="1"/>
</dbReference>
<feature type="transmembrane region" description="Helical" evidence="6">
    <location>
        <begin position="55"/>
        <end position="75"/>
    </location>
</feature>
<evidence type="ECO:0000313" key="9">
    <source>
        <dbReference type="Proteomes" id="UP001217918"/>
    </source>
</evidence>
<evidence type="ECO:0000256" key="5">
    <source>
        <dbReference type="SAM" id="MobiDB-lite"/>
    </source>
</evidence>
<keyword evidence="3 6" id="KW-1133">Transmembrane helix</keyword>
<dbReference type="EMBL" id="JAQQPM010000006">
    <property type="protein sequence ID" value="KAK2072425.1"/>
    <property type="molecule type" value="Genomic_DNA"/>
</dbReference>
<comment type="subcellular location">
    <subcellularLocation>
        <location evidence="1">Membrane</location>
    </subcellularLocation>
</comment>
<dbReference type="PROSITE" id="PS51469">
    <property type="entry name" value="SUN"/>
    <property type="match status" value="1"/>
</dbReference>
<keyword evidence="4 6" id="KW-0472">Membrane</keyword>
<organism evidence="8 9">
    <name type="scientific">Phyllachora maydis</name>
    <dbReference type="NCBI Taxonomy" id="1825666"/>
    <lineage>
        <taxon>Eukaryota</taxon>
        <taxon>Fungi</taxon>
        <taxon>Dikarya</taxon>
        <taxon>Ascomycota</taxon>
        <taxon>Pezizomycotina</taxon>
        <taxon>Sordariomycetes</taxon>
        <taxon>Sordariomycetidae</taxon>
        <taxon>Phyllachorales</taxon>
        <taxon>Phyllachoraceae</taxon>
        <taxon>Phyllachora</taxon>
    </lineage>
</organism>
<gene>
    <name evidence="8" type="ORF">P8C59_006782</name>
</gene>
<dbReference type="Gene3D" id="2.60.120.260">
    <property type="entry name" value="Galactose-binding domain-like"/>
    <property type="match status" value="1"/>
</dbReference>
<name>A0AAD9I8C0_9PEZI</name>
<evidence type="ECO:0000256" key="2">
    <source>
        <dbReference type="ARBA" id="ARBA00022692"/>
    </source>
</evidence>
<feature type="region of interest" description="Disordered" evidence="5">
    <location>
        <begin position="1"/>
        <end position="30"/>
    </location>
</feature>
<protein>
    <recommendedName>
        <fullName evidence="7">SUN domain-containing protein</fullName>
    </recommendedName>
</protein>
<dbReference type="Proteomes" id="UP001217918">
    <property type="component" value="Unassembled WGS sequence"/>
</dbReference>
<evidence type="ECO:0000256" key="6">
    <source>
        <dbReference type="SAM" id="Phobius"/>
    </source>
</evidence>
<evidence type="ECO:0000256" key="3">
    <source>
        <dbReference type="ARBA" id="ARBA00022989"/>
    </source>
</evidence>
<keyword evidence="2 6" id="KW-0812">Transmembrane</keyword>
<accession>A0AAD9I8C0</accession>
<dbReference type="InterPro" id="IPR012919">
    <property type="entry name" value="SUN_dom"/>
</dbReference>
<dbReference type="AlphaFoldDB" id="A0AAD9I8C0"/>
<dbReference type="PANTHER" id="PTHR12911">
    <property type="entry name" value="SAD1/UNC-84-LIKE PROTEIN-RELATED"/>
    <property type="match status" value="1"/>
</dbReference>
<evidence type="ECO:0000256" key="4">
    <source>
        <dbReference type="ARBA" id="ARBA00023136"/>
    </source>
</evidence>
<comment type="caution">
    <text evidence="8">The sequence shown here is derived from an EMBL/GenBank/DDBJ whole genome shotgun (WGS) entry which is preliminary data.</text>
</comment>
<dbReference type="InterPro" id="IPR045119">
    <property type="entry name" value="SUN1-5"/>
</dbReference>
<evidence type="ECO:0000256" key="1">
    <source>
        <dbReference type="ARBA" id="ARBA00004370"/>
    </source>
</evidence>
<evidence type="ECO:0000313" key="8">
    <source>
        <dbReference type="EMBL" id="KAK2072425.1"/>
    </source>
</evidence>
<evidence type="ECO:0000259" key="7">
    <source>
        <dbReference type="PROSITE" id="PS51469"/>
    </source>
</evidence>
<reference evidence="8" key="1">
    <citation type="journal article" date="2023" name="Mol. Plant Microbe Interact.">
        <title>Elucidating the Obligate Nature and Biological Capacity of an Invasive Fungal Corn Pathogen.</title>
        <authorList>
            <person name="MacCready J.S."/>
            <person name="Roggenkamp E.M."/>
            <person name="Gdanetz K."/>
            <person name="Chilvers M.I."/>
        </authorList>
    </citation>
    <scope>NUCLEOTIDE SEQUENCE</scope>
    <source>
        <strain evidence="8">PM02</strain>
    </source>
</reference>
<sequence>MLARKAAKGQQVQEDAGYVHGGDEDEDEELSQVGVEDFADEDIDMLRDEPDVQALNLWSLAAAALLSLALVWFSLMMRGFVQGHNSLHWYGLRDWHHNLGQFFPAVGHLSNDEYASLSHDLFKQSASVRGLGDRLDHTEAAVETLNNILPQVVHVKRSKTGQVVVADDFWHALKDLIEHDTSVFNTEQPMQRMQQMASNIEKQVQTVAGKTFSKSWESWLKNNQRKVGQILGQAWATELPDEVEKKILAYSEKVFNEKTAGSVLPPYVLKKEDFMAELDKALKAETKERSDELESLRRKVEEIATDTENIMSQQGKGGLSRSDRDEMRTMAEQVTRDAIARAQLDGTASSRIAKHLGHLDYKVNHFAVGNGPSVDEALTSPTFVAPERARASRPWWRSVLRFRPRSHAAAALTSWEEPGECWCAGNRHRDGRPRPVDMAVGLRTSIVPQHLVVEHIDPDTTVDGRAMPRDVEIWARIDDARSRDVATDYMRATWPGHQGDEPLLALGFVQIGAFTYEYSPQSKGSHVYRFPLDLVRIGAETDHVVVRALSNHGAGHTCFYRIRLYGEPREALLEE</sequence>
<dbReference type="GO" id="GO:0034993">
    <property type="term" value="C:meiotic nuclear membrane microtubule tethering complex"/>
    <property type="evidence" value="ECO:0007669"/>
    <property type="project" value="TreeGrafter"/>
</dbReference>